<keyword evidence="3" id="KW-1185">Reference proteome</keyword>
<comment type="caution">
    <text evidence="2">The sequence shown here is derived from an EMBL/GenBank/DDBJ whole genome shotgun (WGS) entry which is preliminary data.</text>
</comment>
<evidence type="ECO:0000313" key="3">
    <source>
        <dbReference type="Proteomes" id="UP000319931"/>
    </source>
</evidence>
<feature type="domain" description="DUF4365" evidence="1">
    <location>
        <begin position="15"/>
        <end position="161"/>
    </location>
</feature>
<dbReference type="AlphaFoldDB" id="A0A502G583"/>
<dbReference type="InterPro" id="IPR025375">
    <property type="entry name" value="DUF4365"/>
</dbReference>
<name>A0A502G583_9SPHN</name>
<sequence>MSVGKQRSDQHLIDQDGISLLRTKLPRHWLLREYRPDYGLDFTIETFKAANAGGAGGRPATFETLGEHVFVQLKSSAEPEVHSLDIYGRSNVEKGPEQLNRKDKVGTIETYRIQLEMSELVTVERMGIGVPVLLVVADLARQRCVFVCLNDYVDKILIPRHGDYRTAGSRVIHVPVWTEIGSEAGLHGLRWYGKRAKLLAAFQRFRYQYSELQHRDNGDWRPLARYFAERIVPYDFWDDTEMCQMIPYYGARLRQFLETGQPGCLKLREDSVPESFRNEEFFEHMKQQDVFELWRCLAHLPNVYEDVWREWFLPTGLGQAASAP</sequence>
<dbReference type="Proteomes" id="UP000319931">
    <property type="component" value="Unassembled WGS sequence"/>
</dbReference>
<dbReference type="Pfam" id="PF14280">
    <property type="entry name" value="DUF4365"/>
    <property type="match status" value="1"/>
</dbReference>
<accession>A0A502G583</accession>
<dbReference type="EMBL" id="RCZC01000001">
    <property type="protein sequence ID" value="TPG56570.1"/>
    <property type="molecule type" value="Genomic_DNA"/>
</dbReference>
<dbReference type="OrthoDB" id="5141067at2"/>
<reference evidence="2 3" key="1">
    <citation type="journal article" date="2019" name="Environ. Microbiol.">
        <title>Species interactions and distinct microbial communities in high Arctic permafrost affected cryosols are associated with the CH4 and CO2 gas fluxes.</title>
        <authorList>
            <person name="Altshuler I."/>
            <person name="Hamel J."/>
            <person name="Turney S."/>
            <person name="Magnuson E."/>
            <person name="Levesque R."/>
            <person name="Greer C."/>
            <person name="Whyte L.G."/>
        </authorList>
    </citation>
    <scope>NUCLEOTIDE SEQUENCE [LARGE SCALE GENOMIC DNA]</scope>
    <source>
        <strain evidence="2 3">E6.1</strain>
    </source>
</reference>
<protein>
    <submittedName>
        <fullName evidence="2">DUF4365 domain-containing protein</fullName>
    </submittedName>
</protein>
<organism evidence="2 3">
    <name type="scientific">Sphingomonas glacialis</name>
    <dbReference type="NCBI Taxonomy" id="658225"/>
    <lineage>
        <taxon>Bacteria</taxon>
        <taxon>Pseudomonadati</taxon>
        <taxon>Pseudomonadota</taxon>
        <taxon>Alphaproteobacteria</taxon>
        <taxon>Sphingomonadales</taxon>
        <taxon>Sphingomonadaceae</taxon>
        <taxon>Sphingomonas</taxon>
    </lineage>
</organism>
<proteinExistence type="predicted"/>
<evidence type="ECO:0000259" key="1">
    <source>
        <dbReference type="Pfam" id="PF14280"/>
    </source>
</evidence>
<gene>
    <name evidence="2" type="ORF">EAH76_03290</name>
</gene>
<evidence type="ECO:0000313" key="2">
    <source>
        <dbReference type="EMBL" id="TPG56570.1"/>
    </source>
</evidence>